<dbReference type="AlphaFoldDB" id="A0A9P7YQ14"/>
<keyword evidence="5" id="KW-0964">Secreted</keyword>
<keyword evidence="8" id="KW-0732">Signal</keyword>
<dbReference type="GO" id="GO:0005576">
    <property type="term" value="C:extracellular region"/>
    <property type="evidence" value="ECO:0007669"/>
    <property type="project" value="UniProtKB-SubCell"/>
</dbReference>
<evidence type="ECO:0000256" key="8">
    <source>
        <dbReference type="SAM" id="SignalP"/>
    </source>
</evidence>
<dbReference type="OrthoDB" id="159229at2759"/>
<evidence type="ECO:0000256" key="6">
    <source>
        <dbReference type="ARBA" id="ARBA00022862"/>
    </source>
</evidence>
<comment type="similarity">
    <text evidence="3">Belongs to the Cu-Zn superoxide dismutase family.</text>
</comment>
<feature type="signal peptide" evidence="8">
    <location>
        <begin position="1"/>
        <end position="20"/>
    </location>
</feature>
<feature type="chain" id="PRO_5040482855" description="superoxide dismutase" evidence="8">
    <location>
        <begin position="21"/>
        <end position="236"/>
    </location>
</feature>
<dbReference type="InterPro" id="IPR036423">
    <property type="entry name" value="SOD-like_Cu/Zn_dom_sf"/>
</dbReference>
<dbReference type="FunFam" id="2.60.40.200:FF:000007">
    <property type="entry name" value="Cell surface Cu-only superoxide dismutase 5"/>
    <property type="match status" value="1"/>
</dbReference>
<dbReference type="EMBL" id="MU251383">
    <property type="protein sequence ID" value="KAG9237592.1"/>
    <property type="molecule type" value="Genomic_DNA"/>
</dbReference>
<organism evidence="9 10">
    <name type="scientific">Amylocarpus encephaloides</name>
    <dbReference type="NCBI Taxonomy" id="45428"/>
    <lineage>
        <taxon>Eukaryota</taxon>
        <taxon>Fungi</taxon>
        <taxon>Dikarya</taxon>
        <taxon>Ascomycota</taxon>
        <taxon>Pezizomycotina</taxon>
        <taxon>Leotiomycetes</taxon>
        <taxon>Helotiales</taxon>
        <taxon>Helotiales incertae sedis</taxon>
        <taxon>Amylocarpus</taxon>
    </lineage>
</organism>
<comment type="caution">
    <text evidence="9">The sequence shown here is derived from an EMBL/GenBank/DDBJ whole genome shotgun (WGS) entry which is preliminary data.</text>
</comment>
<evidence type="ECO:0000313" key="9">
    <source>
        <dbReference type="EMBL" id="KAG9237592.1"/>
    </source>
</evidence>
<evidence type="ECO:0000256" key="7">
    <source>
        <dbReference type="ARBA" id="ARBA00049204"/>
    </source>
</evidence>
<dbReference type="EC" id="1.15.1.1" evidence="4"/>
<dbReference type="SUPFAM" id="SSF49329">
    <property type="entry name" value="Cu,Zn superoxide dismutase-like"/>
    <property type="match status" value="1"/>
</dbReference>
<dbReference type="GO" id="GO:0046872">
    <property type="term" value="F:metal ion binding"/>
    <property type="evidence" value="ECO:0007669"/>
    <property type="project" value="InterPro"/>
</dbReference>
<dbReference type="Proteomes" id="UP000824998">
    <property type="component" value="Unassembled WGS sequence"/>
</dbReference>
<sequence length="236" mass="24292">MHTTMITSVFLTALLTCVRAQDITTGALGNATVVDGNPLGVTYVATLPEKSSSNPNDPRGDVKGVVTAAAGANGVGVKFDVSFSNLPTSGGPFLYHLHVAPVPADGNCTKTLAHLDPFQRGEDVPCDMKYPETCQVGDNSGKHGKITSDPFTASYTDDFVATRFGLGSFFGNRSFVIHFANKTRISCANFTMVTANSTGGGNGTSTGTPPQFTGGVTKNAASAGVAMAAAAFALML</sequence>
<evidence type="ECO:0000313" key="10">
    <source>
        <dbReference type="Proteomes" id="UP000824998"/>
    </source>
</evidence>
<comment type="catalytic activity">
    <reaction evidence="7">
        <text>2 superoxide + 2 H(+) = H2O2 + O2</text>
        <dbReference type="Rhea" id="RHEA:20696"/>
        <dbReference type="ChEBI" id="CHEBI:15378"/>
        <dbReference type="ChEBI" id="CHEBI:15379"/>
        <dbReference type="ChEBI" id="CHEBI:16240"/>
        <dbReference type="ChEBI" id="CHEBI:18421"/>
        <dbReference type="EC" id="1.15.1.1"/>
    </reaction>
</comment>
<reference evidence="9" key="1">
    <citation type="journal article" date="2021" name="IMA Fungus">
        <title>Genomic characterization of three marine fungi, including Emericellopsis atlantica sp. nov. with signatures of a generalist lifestyle and marine biomass degradation.</title>
        <authorList>
            <person name="Hagestad O.C."/>
            <person name="Hou L."/>
            <person name="Andersen J.H."/>
            <person name="Hansen E.H."/>
            <person name="Altermark B."/>
            <person name="Li C."/>
            <person name="Kuhnert E."/>
            <person name="Cox R.J."/>
            <person name="Crous P.W."/>
            <person name="Spatafora J.W."/>
            <person name="Lail K."/>
            <person name="Amirebrahimi M."/>
            <person name="Lipzen A."/>
            <person name="Pangilinan J."/>
            <person name="Andreopoulos W."/>
            <person name="Hayes R.D."/>
            <person name="Ng V."/>
            <person name="Grigoriev I.V."/>
            <person name="Jackson S.A."/>
            <person name="Sutton T.D.S."/>
            <person name="Dobson A.D.W."/>
            <person name="Rama T."/>
        </authorList>
    </citation>
    <scope>NUCLEOTIDE SEQUENCE</scope>
    <source>
        <strain evidence="9">TRa018bII</strain>
    </source>
</reference>
<gene>
    <name evidence="9" type="ORF">BJ875DRAFT_136419</name>
</gene>
<comment type="subcellular location">
    <subcellularLocation>
        <location evidence="1">Cell envelope</location>
    </subcellularLocation>
    <subcellularLocation>
        <location evidence="2">Secreted</location>
    </subcellularLocation>
</comment>
<name>A0A9P7YQ14_9HELO</name>
<keyword evidence="6" id="KW-0049">Antioxidant</keyword>
<dbReference type="GO" id="GO:0004784">
    <property type="term" value="F:superoxide dismutase activity"/>
    <property type="evidence" value="ECO:0007669"/>
    <property type="project" value="UniProtKB-EC"/>
</dbReference>
<evidence type="ECO:0000256" key="1">
    <source>
        <dbReference type="ARBA" id="ARBA00004196"/>
    </source>
</evidence>
<evidence type="ECO:0000256" key="2">
    <source>
        <dbReference type="ARBA" id="ARBA00004613"/>
    </source>
</evidence>
<evidence type="ECO:0000256" key="3">
    <source>
        <dbReference type="ARBA" id="ARBA00010457"/>
    </source>
</evidence>
<evidence type="ECO:0000256" key="4">
    <source>
        <dbReference type="ARBA" id="ARBA00012682"/>
    </source>
</evidence>
<proteinExistence type="inferred from homology"/>
<evidence type="ECO:0000256" key="5">
    <source>
        <dbReference type="ARBA" id="ARBA00022525"/>
    </source>
</evidence>
<protein>
    <recommendedName>
        <fullName evidence="4">superoxide dismutase</fullName>
        <ecNumber evidence="4">1.15.1.1</ecNumber>
    </recommendedName>
</protein>
<keyword evidence="10" id="KW-1185">Reference proteome</keyword>
<accession>A0A9P7YQ14</accession>
<dbReference type="Gene3D" id="2.60.40.200">
    <property type="entry name" value="Superoxide dismutase, copper/zinc binding domain"/>
    <property type="match status" value="1"/>
</dbReference>